<feature type="region of interest" description="Disordered" evidence="7">
    <location>
        <begin position="932"/>
        <end position="1055"/>
    </location>
</feature>
<reference evidence="9" key="1">
    <citation type="submission" date="2009-08" db="EMBL/GenBank/DDBJ databases">
        <title>Annotation of Salpingoeca rosetta.</title>
        <authorList>
            <consortium name="The Broad Institute Genome Sequencing Platform"/>
            <person name="Russ C."/>
            <person name="Cuomo C."/>
            <person name="Burger G."/>
            <person name="Gray M.W."/>
            <person name="Holland P.W.H."/>
            <person name="King N."/>
            <person name="Lang F.B.F."/>
            <person name="Roger A.J."/>
            <person name="Ruiz-Trillo I."/>
            <person name="Young S.K."/>
            <person name="Zeng Q."/>
            <person name="Gargeya S."/>
            <person name="Alvarado L."/>
            <person name="Berlin A."/>
            <person name="Chapman S.B."/>
            <person name="Chen Z."/>
            <person name="Freedman E."/>
            <person name="Gellesch M."/>
            <person name="Goldberg J."/>
            <person name="Griggs A."/>
            <person name="Gujja S."/>
            <person name="Heilman E."/>
            <person name="Heiman D."/>
            <person name="Howarth C."/>
            <person name="Mehta T."/>
            <person name="Neiman D."/>
            <person name="Pearson M."/>
            <person name="Roberts A."/>
            <person name="Saif S."/>
            <person name="Shea T."/>
            <person name="Shenoy N."/>
            <person name="Sisk P."/>
            <person name="Stolte C."/>
            <person name="Sykes S."/>
            <person name="White J."/>
            <person name="Yandava C."/>
            <person name="Haas B."/>
            <person name="Nusbaum C."/>
            <person name="Birren B."/>
        </authorList>
    </citation>
    <scope>NUCLEOTIDE SEQUENCE</scope>
    <source>
        <strain evidence="9">ATCC 50818</strain>
    </source>
</reference>
<feature type="compositionally biased region" description="Basic and acidic residues" evidence="7">
    <location>
        <begin position="722"/>
        <end position="736"/>
    </location>
</feature>
<keyword evidence="10" id="KW-1185">Reference proteome</keyword>
<feature type="compositionally biased region" description="Basic and acidic residues" evidence="7">
    <location>
        <begin position="359"/>
        <end position="376"/>
    </location>
</feature>
<evidence type="ECO:0000256" key="4">
    <source>
        <dbReference type="ARBA" id="ARBA00022777"/>
    </source>
</evidence>
<evidence type="ECO:0000256" key="3">
    <source>
        <dbReference type="ARBA" id="ARBA00022741"/>
    </source>
</evidence>
<feature type="region of interest" description="Disordered" evidence="7">
    <location>
        <begin position="1132"/>
        <end position="1211"/>
    </location>
</feature>
<evidence type="ECO:0000256" key="2">
    <source>
        <dbReference type="ARBA" id="ARBA00022679"/>
    </source>
</evidence>
<feature type="compositionally biased region" description="Low complexity" evidence="7">
    <location>
        <begin position="464"/>
        <end position="475"/>
    </location>
</feature>
<dbReference type="SMART" id="SM00220">
    <property type="entry name" value="S_TKc"/>
    <property type="match status" value="1"/>
</dbReference>
<dbReference type="InterPro" id="IPR011009">
    <property type="entry name" value="Kinase-like_dom_sf"/>
</dbReference>
<evidence type="ECO:0000313" key="9">
    <source>
        <dbReference type="EMBL" id="EGD81570.1"/>
    </source>
</evidence>
<protein>
    <submittedName>
        <fullName evidence="9">CAMK/CAMKL/SNRK protein kinase</fullName>
    </submittedName>
</protein>
<dbReference type="RefSeq" id="XP_004996774.1">
    <property type="nucleotide sequence ID" value="XM_004996717.1"/>
</dbReference>
<dbReference type="PROSITE" id="PS00107">
    <property type="entry name" value="PROTEIN_KINASE_ATP"/>
    <property type="match status" value="1"/>
</dbReference>
<feature type="region of interest" description="Disordered" evidence="7">
    <location>
        <begin position="825"/>
        <end position="847"/>
    </location>
</feature>
<dbReference type="STRING" id="946362.F2U1R8"/>
<dbReference type="Proteomes" id="UP000007799">
    <property type="component" value="Unassembled WGS sequence"/>
</dbReference>
<feature type="compositionally biased region" description="Basic and acidic residues" evidence="7">
    <location>
        <begin position="1181"/>
        <end position="1191"/>
    </location>
</feature>
<feature type="compositionally biased region" description="Polar residues" evidence="7">
    <location>
        <begin position="1199"/>
        <end position="1211"/>
    </location>
</feature>
<evidence type="ECO:0000256" key="6">
    <source>
        <dbReference type="PROSITE-ProRule" id="PRU10141"/>
    </source>
</evidence>
<dbReference type="AlphaFoldDB" id="F2U1R8"/>
<dbReference type="OrthoDB" id="2187328at2759"/>
<feature type="region of interest" description="Disordered" evidence="7">
    <location>
        <begin position="674"/>
        <end position="744"/>
    </location>
</feature>
<dbReference type="GO" id="GO:0005524">
    <property type="term" value="F:ATP binding"/>
    <property type="evidence" value="ECO:0007669"/>
    <property type="project" value="UniProtKB-UniRule"/>
</dbReference>
<dbReference type="FunFam" id="1.10.510.10:FF:000571">
    <property type="entry name" value="Maternal embryonic leucine zipper kinase"/>
    <property type="match status" value="1"/>
</dbReference>
<dbReference type="GO" id="GO:0004674">
    <property type="term" value="F:protein serine/threonine kinase activity"/>
    <property type="evidence" value="ECO:0007669"/>
    <property type="project" value="UniProtKB-KW"/>
</dbReference>
<feature type="compositionally biased region" description="Acidic residues" evidence="7">
    <location>
        <begin position="1092"/>
        <end position="1107"/>
    </location>
</feature>
<feature type="region of interest" description="Disordered" evidence="7">
    <location>
        <begin position="353"/>
        <end position="591"/>
    </location>
</feature>
<proteinExistence type="predicted"/>
<dbReference type="FunFam" id="3.30.200.20:FF:000003">
    <property type="entry name" value="Non-specific serine/threonine protein kinase"/>
    <property type="match status" value="1"/>
</dbReference>
<feature type="binding site" evidence="6">
    <location>
        <position position="51"/>
    </location>
    <ligand>
        <name>ATP</name>
        <dbReference type="ChEBI" id="CHEBI:30616"/>
    </ligand>
</feature>
<feature type="compositionally biased region" description="Basic residues" evidence="7">
    <location>
        <begin position="1168"/>
        <end position="1180"/>
    </location>
</feature>
<evidence type="ECO:0000256" key="1">
    <source>
        <dbReference type="ARBA" id="ARBA00022527"/>
    </source>
</evidence>
<keyword evidence="3 6" id="KW-0547">Nucleotide-binding</keyword>
<feature type="compositionally biased region" description="Low complexity" evidence="7">
    <location>
        <begin position="285"/>
        <end position="294"/>
    </location>
</feature>
<keyword evidence="4 9" id="KW-0418">Kinase</keyword>
<feature type="compositionally biased region" description="Polar residues" evidence="7">
    <location>
        <begin position="493"/>
        <end position="504"/>
    </location>
</feature>
<dbReference type="EMBL" id="GL832959">
    <property type="protein sequence ID" value="EGD81570.1"/>
    <property type="molecule type" value="Genomic_DNA"/>
</dbReference>
<dbReference type="PROSITE" id="PS50011">
    <property type="entry name" value="PROTEIN_KINASE_DOM"/>
    <property type="match status" value="1"/>
</dbReference>
<accession>F2U1R8</accession>
<gene>
    <name evidence="9" type="ORF">PTSG_02285</name>
</gene>
<feature type="compositionally biased region" description="Basic and acidic residues" evidence="7">
    <location>
        <begin position="411"/>
        <end position="424"/>
    </location>
</feature>
<sequence>MLGQNNGGGTAPATPQGFVGMYDFLGNLGKGHFAVVKLAQHVLSKQRVAVKVIEKGKLKPDEEAHMQHEIQVMKLLRHPHVIRLYQVCNTNSRIYLILELGDGGDLYERIKKSGAFPEEKARRFFRQIAEAVSYCHKNHVAHRDLKPENVVFRTNKHGDEVAKVTDFGLSNSFSPGEKLKTACGSVSYSSPEILLGEPYDGPLADMWSLGVILYMMLTGELPFQGHDDYTTVMKIMDTSYKQPEGVSEQGLDLLSKLLSKECEDRISMDSVLKHQWLAGNKDRAAATASTAETEPGTGRPKLTPDEHERIMRIMEEAGIARDAIASSISANSYDYIASTYFLLADKEVRRRARGQAKKKSMDQAARDSAKKDETVRLRRAMTLRASPTHRRKNQGKPPRLGTKAVPRRPRARPEPLPDYLRDPEPCSSGDEDGATTPKSACLVTRRVHTTSERSVPRTYLDLDSASNSSSSVSPKRGSHETVSATHAGAPSFDFSTPQRPTTASPGLRRAVPRVEACPPSSGDEDDADSRRTSAGFRYRDNDADDDMDDDEDGMSTPDRRGVPPHMQHQQTGSLKHPRKRDSRRVSSTFHDSYGLSPRYSASCRFNLPMYMDGSDSPLHKSVSSSTLNTSSQRTSIASVESGDTSRKSSYGLDDMDMMRTKSTTPKFFLCEEDEDEAEDLELRDGRVYTGGDARRTALSPQLGRHHNSSTPSRGTRRPHPLQRLESREELLPRHNSESGLLQMRTKSMRSIAEDSTLNFDEEDEEDLDEADEMAAMEVEADAGYGVRGTDDEDDGDGDDEGGFGFGDDDINDTDVQRLRASTLPILDLGPEHEPHSNTSSPLHTVSGVSRGATTVDADGSFTSPATATATGVHKHIDGGQHHHNHHQQWPHMQQPATGTLSPIPRRDGLERGSLSLRVLKRESASSSCATIRAASGMNSPDVGGTSEDERDEPVMMRGASDSSIDDYDNVRRKFSGMEVGGETMADQDDDQNQWRGDVHDDTSAPTAANSSGKPDDAAANDHHCQDRDQGNNSSDDGDGDDDEEDGAEDEGRLGELSVPYGRHAFFGMRAASVACDMNTSRYAGKECNVIMEEEEEEEEEEDEGEGEAESRDILCESLPAAAHRRLAQAYARADTQALTPPAVGHGTATTPALPGHPPPPAPSSKQQLHSHHHHHHHPHHVGSESGHHSSEDDSAASPRTSRSQLQIAVNN</sequence>
<evidence type="ECO:0000259" key="8">
    <source>
        <dbReference type="PROSITE" id="PS50011"/>
    </source>
</evidence>
<feature type="compositionally biased region" description="Low complexity" evidence="7">
    <location>
        <begin position="621"/>
        <end position="635"/>
    </location>
</feature>
<dbReference type="InterPro" id="IPR008271">
    <property type="entry name" value="Ser/Thr_kinase_AS"/>
</dbReference>
<feature type="compositionally biased region" description="Polar residues" evidence="7">
    <location>
        <begin position="836"/>
        <end position="847"/>
    </location>
</feature>
<feature type="domain" description="Protein kinase" evidence="8">
    <location>
        <begin position="22"/>
        <end position="277"/>
    </location>
</feature>
<dbReference type="GeneID" id="16077367"/>
<feature type="region of interest" description="Disordered" evidence="7">
    <location>
        <begin position="878"/>
        <end position="908"/>
    </location>
</feature>
<feature type="region of interest" description="Disordered" evidence="7">
    <location>
        <begin position="779"/>
        <end position="812"/>
    </location>
</feature>
<dbReference type="GO" id="GO:0035556">
    <property type="term" value="P:intracellular signal transduction"/>
    <property type="evidence" value="ECO:0007669"/>
    <property type="project" value="TreeGrafter"/>
</dbReference>
<evidence type="ECO:0000313" key="10">
    <source>
        <dbReference type="Proteomes" id="UP000007799"/>
    </source>
</evidence>
<keyword evidence="1" id="KW-0723">Serine/threonine-protein kinase</keyword>
<dbReference type="PROSITE" id="PS00108">
    <property type="entry name" value="PROTEIN_KINASE_ST"/>
    <property type="match status" value="1"/>
</dbReference>
<feature type="region of interest" description="Disordered" evidence="7">
    <location>
        <begin position="283"/>
        <end position="305"/>
    </location>
</feature>
<dbReference type="SUPFAM" id="SSF56112">
    <property type="entry name" value="Protein kinase-like (PK-like)"/>
    <property type="match status" value="1"/>
</dbReference>
<dbReference type="PANTHER" id="PTHR24346:SF45">
    <property type="entry name" value="PROTEIN KINASE DOMAIN-CONTAINING PROTEIN"/>
    <property type="match status" value="1"/>
</dbReference>
<dbReference type="Pfam" id="PF00069">
    <property type="entry name" value="Pkinase"/>
    <property type="match status" value="1"/>
</dbReference>
<name>F2U1R8_SALR5</name>
<organism evidence="9 10">
    <name type="scientific">Salpingoeca rosetta (strain ATCC 50818 / BSB-021)</name>
    <dbReference type="NCBI Taxonomy" id="946362"/>
    <lineage>
        <taxon>Eukaryota</taxon>
        <taxon>Choanoflagellata</taxon>
        <taxon>Craspedida</taxon>
        <taxon>Salpingoecidae</taxon>
        <taxon>Salpingoeca</taxon>
    </lineage>
</organism>
<keyword evidence="2" id="KW-0808">Transferase</keyword>
<feature type="compositionally biased region" description="Basic and acidic residues" evidence="7">
    <location>
        <begin position="1013"/>
        <end position="1029"/>
    </location>
</feature>
<feature type="compositionally biased region" description="Acidic residues" evidence="7">
    <location>
        <begin position="790"/>
        <end position="812"/>
    </location>
</feature>
<evidence type="ECO:0000256" key="7">
    <source>
        <dbReference type="SAM" id="MobiDB-lite"/>
    </source>
</evidence>
<dbReference type="InParanoid" id="F2U1R8"/>
<dbReference type="Gene3D" id="1.10.510.10">
    <property type="entry name" value="Transferase(Phosphotransferase) domain 1"/>
    <property type="match status" value="1"/>
</dbReference>
<feature type="region of interest" description="Disordered" evidence="7">
    <location>
        <begin position="615"/>
        <end position="658"/>
    </location>
</feature>
<keyword evidence="5 6" id="KW-0067">ATP-binding</keyword>
<feature type="compositionally biased region" description="Basic residues" evidence="7">
    <location>
        <begin position="377"/>
        <end position="394"/>
    </location>
</feature>
<dbReference type="InterPro" id="IPR017441">
    <property type="entry name" value="Protein_kinase_ATP_BS"/>
</dbReference>
<feature type="compositionally biased region" description="Acidic residues" evidence="7">
    <location>
        <begin position="542"/>
        <end position="553"/>
    </location>
</feature>
<dbReference type="InterPro" id="IPR000719">
    <property type="entry name" value="Prot_kinase_dom"/>
</dbReference>
<dbReference type="GO" id="GO:0005737">
    <property type="term" value="C:cytoplasm"/>
    <property type="evidence" value="ECO:0007669"/>
    <property type="project" value="TreeGrafter"/>
</dbReference>
<dbReference type="eggNOG" id="KOG4717">
    <property type="taxonomic scope" value="Eukaryota"/>
</dbReference>
<dbReference type="CDD" id="cd14339">
    <property type="entry name" value="UBA_SNRK"/>
    <property type="match status" value="1"/>
</dbReference>
<feature type="compositionally biased region" description="Polar residues" evidence="7">
    <location>
        <begin position="1003"/>
        <end position="1012"/>
    </location>
</feature>
<dbReference type="PANTHER" id="PTHR24346">
    <property type="entry name" value="MAP/MICROTUBULE AFFINITY-REGULATING KINASE"/>
    <property type="match status" value="1"/>
</dbReference>
<feature type="compositionally biased region" description="Acidic residues" evidence="7">
    <location>
        <begin position="1035"/>
        <end position="1048"/>
    </location>
</feature>
<feature type="region of interest" description="Disordered" evidence="7">
    <location>
        <begin position="1092"/>
        <end position="1114"/>
    </location>
</feature>
<dbReference type="KEGG" id="sre:PTSG_02285"/>
<evidence type="ECO:0000256" key="5">
    <source>
        <dbReference type="ARBA" id="ARBA00022840"/>
    </source>
</evidence>